<protein>
    <recommendedName>
        <fullName evidence="2">protein-glutamate methylesterase</fullName>
        <ecNumber evidence="2">3.1.1.61</ecNumber>
    </recommendedName>
</protein>
<keyword evidence="5" id="KW-1133">Transmembrane helix</keyword>
<evidence type="ECO:0000313" key="8">
    <source>
        <dbReference type="Proteomes" id="UP000634134"/>
    </source>
</evidence>
<feature type="transmembrane region" description="Helical" evidence="5">
    <location>
        <begin position="12"/>
        <end position="32"/>
    </location>
</feature>
<gene>
    <name evidence="7" type="ORF">IEE83_11555</name>
</gene>
<keyword evidence="5" id="KW-0812">Transmembrane</keyword>
<keyword evidence="5" id="KW-0472">Membrane</keyword>
<dbReference type="SUPFAM" id="SSF52738">
    <property type="entry name" value="Methylesterase CheB, C-terminal domain"/>
    <property type="match status" value="1"/>
</dbReference>
<proteinExistence type="predicted"/>
<dbReference type="CDD" id="cd16433">
    <property type="entry name" value="CheB"/>
    <property type="match status" value="1"/>
</dbReference>
<dbReference type="PROSITE" id="PS50122">
    <property type="entry name" value="CHEB"/>
    <property type="match status" value="1"/>
</dbReference>
<dbReference type="EMBL" id="JACYGY010000001">
    <property type="protein sequence ID" value="MBE9462518.1"/>
    <property type="molecule type" value="Genomic_DNA"/>
</dbReference>
<name>A0ABR9WAM0_9BACT</name>
<keyword evidence="1 4" id="KW-0378">Hydrolase</keyword>
<evidence type="ECO:0000259" key="6">
    <source>
        <dbReference type="PROSITE" id="PS50122"/>
    </source>
</evidence>
<dbReference type="RefSeq" id="WP_194120717.1">
    <property type="nucleotide sequence ID" value="NZ_JACYGY010000001.1"/>
</dbReference>
<feature type="domain" description="CheB-type methylesterase" evidence="6">
    <location>
        <begin position="11"/>
        <end position="186"/>
    </location>
</feature>
<feature type="active site" evidence="4">
    <location>
        <position position="138"/>
    </location>
</feature>
<keyword evidence="4" id="KW-0145">Chemotaxis</keyword>
<evidence type="ECO:0000256" key="4">
    <source>
        <dbReference type="PROSITE-ProRule" id="PRU00050"/>
    </source>
</evidence>
<dbReference type="Gene3D" id="3.40.50.180">
    <property type="entry name" value="Methylesterase CheB, C-terminal domain"/>
    <property type="match status" value="1"/>
</dbReference>
<organism evidence="7 8">
    <name type="scientific">Dyadobacter subterraneus</name>
    <dbReference type="NCBI Taxonomy" id="2773304"/>
    <lineage>
        <taxon>Bacteria</taxon>
        <taxon>Pseudomonadati</taxon>
        <taxon>Bacteroidota</taxon>
        <taxon>Cytophagia</taxon>
        <taxon>Cytophagales</taxon>
        <taxon>Spirosomataceae</taxon>
        <taxon>Dyadobacter</taxon>
    </lineage>
</organism>
<dbReference type="PANTHER" id="PTHR42872:SF6">
    <property type="entry name" value="PROTEIN-GLUTAMATE METHYLESTERASE_PROTEIN-GLUTAMINE GLUTAMINASE"/>
    <property type="match status" value="1"/>
</dbReference>
<dbReference type="Pfam" id="PF01339">
    <property type="entry name" value="CheB_methylest"/>
    <property type="match status" value="1"/>
</dbReference>
<evidence type="ECO:0000256" key="3">
    <source>
        <dbReference type="ARBA" id="ARBA00048267"/>
    </source>
</evidence>
<feature type="active site" evidence="4">
    <location>
        <position position="45"/>
    </location>
</feature>
<dbReference type="Proteomes" id="UP000634134">
    <property type="component" value="Unassembled WGS sequence"/>
</dbReference>
<sequence length="194" mass="20900">MEENDVKNKFKAIVIGGSAGSLTVLFEVFPALNPVLNVAIILVLHRKYSGDSSLSDLLSTKTSLPTKEIDDKDPILPGHVYLAPADYHLLIEKKNIFSLDVSEKVNFSRPSLDVTFESAADTFGPSLVAILLSGSNDDGTAGLKAVKNAGGLIIAQKPESAQMAYMPQNAINNLEIDLVLDSKEISDFINNLNQ</sequence>
<feature type="active site" evidence="4">
    <location>
        <position position="18"/>
    </location>
</feature>
<comment type="catalytic activity">
    <reaction evidence="3">
        <text>[protein]-L-glutamate 5-O-methyl ester + H2O = L-glutamyl-[protein] + methanol + H(+)</text>
        <dbReference type="Rhea" id="RHEA:23236"/>
        <dbReference type="Rhea" id="RHEA-COMP:10208"/>
        <dbReference type="Rhea" id="RHEA-COMP:10311"/>
        <dbReference type="ChEBI" id="CHEBI:15377"/>
        <dbReference type="ChEBI" id="CHEBI:15378"/>
        <dbReference type="ChEBI" id="CHEBI:17790"/>
        <dbReference type="ChEBI" id="CHEBI:29973"/>
        <dbReference type="ChEBI" id="CHEBI:82795"/>
        <dbReference type="EC" id="3.1.1.61"/>
    </reaction>
</comment>
<keyword evidence="8" id="KW-1185">Reference proteome</keyword>
<reference evidence="8" key="1">
    <citation type="submission" date="2023-07" db="EMBL/GenBank/DDBJ databases">
        <title>Dyadobacter sp. nov 'subterranea' isolated from contaminted grondwater.</title>
        <authorList>
            <person name="Szabo I."/>
            <person name="Al-Omari J."/>
            <person name="Szerdahelyi S.G."/>
            <person name="Rado J."/>
        </authorList>
    </citation>
    <scope>NUCLEOTIDE SEQUENCE [LARGE SCALE GENOMIC DNA]</scope>
    <source>
        <strain evidence="8">UP-52</strain>
    </source>
</reference>
<dbReference type="EC" id="3.1.1.61" evidence="2"/>
<accession>A0ABR9WAM0</accession>
<dbReference type="InterPro" id="IPR035909">
    <property type="entry name" value="CheB_C"/>
</dbReference>
<dbReference type="PANTHER" id="PTHR42872">
    <property type="entry name" value="PROTEIN-GLUTAMATE METHYLESTERASE/PROTEIN-GLUTAMINE GLUTAMINASE"/>
    <property type="match status" value="1"/>
</dbReference>
<evidence type="ECO:0000256" key="1">
    <source>
        <dbReference type="ARBA" id="ARBA00022801"/>
    </source>
</evidence>
<evidence type="ECO:0000313" key="7">
    <source>
        <dbReference type="EMBL" id="MBE9462518.1"/>
    </source>
</evidence>
<comment type="caution">
    <text evidence="7">The sequence shown here is derived from an EMBL/GenBank/DDBJ whole genome shotgun (WGS) entry which is preliminary data.</text>
</comment>
<evidence type="ECO:0000256" key="2">
    <source>
        <dbReference type="ARBA" id="ARBA00039140"/>
    </source>
</evidence>
<evidence type="ECO:0000256" key="5">
    <source>
        <dbReference type="SAM" id="Phobius"/>
    </source>
</evidence>
<dbReference type="InterPro" id="IPR000673">
    <property type="entry name" value="Sig_transdc_resp-reg_Me-estase"/>
</dbReference>